<accession>A0ACC2XAY5</accession>
<reference evidence="1" key="1">
    <citation type="submission" date="2023-04" db="EMBL/GenBank/DDBJ databases">
        <title>Draft Genome sequencing of Naganishia species isolated from polar environments using Oxford Nanopore Technology.</title>
        <authorList>
            <person name="Leo P."/>
            <person name="Venkateswaran K."/>
        </authorList>
    </citation>
    <scope>NUCLEOTIDE SEQUENCE</scope>
    <source>
        <strain evidence="1">DBVPG 5303</strain>
    </source>
</reference>
<evidence type="ECO:0000313" key="1">
    <source>
        <dbReference type="EMBL" id="KAJ9120555.1"/>
    </source>
</evidence>
<protein>
    <submittedName>
        <fullName evidence="1">Uncharacterized protein</fullName>
    </submittedName>
</protein>
<proteinExistence type="predicted"/>
<name>A0ACC2XAY5_9TREE</name>
<keyword evidence="2" id="KW-1185">Reference proteome</keyword>
<dbReference type="EMBL" id="JASBWV010000020">
    <property type="protein sequence ID" value="KAJ9120555.1"/>
    <property type="molecule type" value="Genomic_DNA"/>
</dbReference>
<dbReference type="Proteomes" id="UP001234202">
    <property type="component" value="Unassembled WGS sequence"/>
</dbReference>
<gene>
    <name evidence="1" type="ORF">QFC24_005232</name>
</gene>
<evidence type="ECO:0000313" key="2">
    <source>
        <dbReference type="Proteomes" id="UP001234202"/>
    </source>
</evidence>
<sequence length="501" mass="54627">MLFPRSSPGILNILTNATGGIGIVLEHRYYGHSLPLTDASGHHHNFTLSTDNLRFLTSEQALLDTARLVQFLDLGAVDERLNGTTGSEDRPWIAYGGSYAGAMTAFLVTSFPHQSSTQTPPTELALPPTHPATVNSYANPTAPRPIVWGGIASSAVTHAQTSFPEYFTAIQQAAPERCMRTLETVVEAIDTALDVAGERFRGVVKGLFGLEGLKSDADFADVIASPLGSWQARNWDPAGASSLSFLTLTPANVGSYLQVGSTEFYRFCDILTAGLASSDSVDAPTTTLPGSPIKVPAALINYAGYVKDNIVVECPVGEDGKRDVEACFGTNDIAKFRQTGIEQKWRLWLFQVCENWGYFMPAPLEGPRIVSKLLTLNHTSKVCAAAFPPGKLFQLPANGPDVARVNARGDFAIAADRLAFIDGDSDPWRPATPQSDYAVKRNDTLLRPVKLIPDAVHHFDENGLLDSSKEPQRIRKVHEEEIEFVKSWLKQWREKKEDGSL</sequence>
<organism evidence="1 2">
    <name type="scientific">Naganishia onofrii</name>
    <dbReference type="NCBI Taxonomy" id="1851511"/>
    <lineage>
        <taxon>Eukaryota</taxon>
        <taxon>Fungi</taxon>
        <taxon>Dikarya</taxon>
        <taxon>Basidiomycota</taxon>
        <taxon>Agaricomycotina</taxon>
        <taxon>Tremellomycetes</taxon>
        <taxon>Filobasidiales</taxon>
        <taxon>Filobasidiaceae</taxon>
        <taxon>Naganishia</taxon>
    </lineage>
</organism>
<comment type="caution">
    <text evidence="1">The sequence shown here is derived from an EMBL/GenBank/DDBJ whole genome shotgun (WGS) entry which is preliminary data.</text>
</comment>